<sequence length="52" mass="6109">MEKWIIDINFEDLKSMFDLNILVGGLSESKYFFSRSTRFTPKNLSITALYID</sequence>
<reference evidence="1 2" key="1">
    <citation type="submission" date="2014-02" db="EMBL/GenBank/DDBJ databases">
        <title>Single nucleus genome sequencing reveals high similarity among nuclei of an endomycorrhizal fungus.</title>
        <authorList>
            <person name="Lin K."/>
            <person name="Geurts R."/>
            <person name="Zhang Z."/>
            <person name="Limpens E."/>
            <person name="Saunders D.G."/>
            <person name="Mu D."/>
            <person name="Pang E."/>
            <person name="Cao H."/>
            <person name="Cha H."/>
            <person name="Lin T."/>
            <person name="Zhou Q."/>
            <person name="Shang Y."/>
            <person name="Li Y."/>
            <person name="Ivanov S."/>
            <person name="Sharma T."/>
            <person name="Velzen R.V."/>
            <person name="Ruijter N.D."/>
            <person name="Aanen D.K."/>
            <person name="Win J."/>
            <person name="Kamoun S."/>
            <person name="Bisseling T."/>
            <person name="Huang S."/>
        </authorList>
    </citation>
    <scope>NUCLEOTIDE SEQUENCE [LARGE SCALE GENOMIC DNA]</scope>
    <source>
        <strain evidence="2">DAOM197198w</strain>
    </source>
</reference>
<dbReference type="HOGENOM" id="CLU_3088493_0_0_1"/>
<gene>
    <name evidence="1" type="ORF">RirG_006820</name>
</gene>
<dbReference type="AlphaFoldDB" id="A0A015LHZ8"/>
<comment type="caution">
    <text evidence="1">The sequence shown here is derived from an EMBL/GenBank/DDBJ whole genome shotgun (WGS) entry which is preliminary data.</text>
</comment>
<name>A0A015LHZ8_RHIIW</name>
<proteinExistence type="predicted"/>
<accession>A0A015LHZ8</accession>
<keyword evidence="2" id="KW-1185">Reference proteome</keyword>
<evidence type="ECO:0000313" key="2">
    <source>
        <dbReference type="Proteomes" id="UP000022910"/>
    </source>
</evidence>
<protein>
    <submittedName>
        <fullName evidence="1">Uncharacterized protein</fullName>
    </submittedName>
</protein>
<dbReference type="EMBL" id="JEMT01004293">
    <property type="protein sequence ID" value="EXX79314.1"/>
    <property type="molecule type" value="Genomic_DNA"/>
</dbReference>
<evidence type="ECO:0000313" key="1">
    <source>
        <dbReference type="EMBL" id="EXX79314.1"/>
    </source>
</evidence>
<dbReference type="Proteomes" id="UP000022910">
    <property type="component" value="Unassembled WGS sequence"/>
</dbReference>
<organism evidence="1 2">
    <name type="scientific">Rhizophagus irregularis (strain DAOM 197198w)</name>
    <name type="common">Glomus intraradices</name>
    <dbReference type="NCBI Taxonomy" id="1432141"/>
    <lineage>
        <taxon>Eukaryota</taxon>
        <taxon>Fungi</taxon>
        <taxon>Fungi incertae sedis</taxon>
        <taxon>Mucoromycota</taxon>
        <taxon>Glomeromycotina</taxon>
        <taxon>Glomeromycetes</taxon>
        <taxon>Glomerales</taxon>
        <taxon>Glomeraceae</taxon>
        <taxon>Rhizophagus</taxon>
    </lineage>
</organism>